<dbReference type="EMBL" id="JALBCA010000191">
    <property type="protein sequence ID" value="KAI2381647.1"/>
    <property type="molecule type" value="Genomic_DNA"/>
</dbReference>
<reference evidence="1" key="1">
    <citation type="journal article" date="2022" name="bioRxiv">
        <title>Population genetic analysis of Ophidiomyces ophidiicola, the causative agent of snake fungal disease, indicates recent introductions to the USA.</title>
        <authorList>
            <person name="Ladner J.T."/>
            <person name="Palmer J.M."/>
            <person name="Ettinger C.L."/>
            <person name="Stajich J.E."/>
            <person name="Farrell T.M."/>
            <person name="Glorioso B.M."/>
            <person name="Lawson B."/>
            <person name="Price S.J."/>
            <person name="Stengle A.G."/>
            <person name="Grear D.A."/>
            <person name="Lorch J.M."/>
        </authorList>
    </citation>
    <scope>NUCLEOTIDE SEQUENCE</scope>
    <source>
        <strain evidence="1">NWHC 24266-5</strain>
    </source>
</reference>
<accession>A0ACB8UMV0</accession>
<name>A0ACB8UMV0_9EURO</name>
<sequence length="258" mass="27763">MAPAPFAAGLAKPDLSSNDSKVLQALFDAESSPSPASATAQTDESLPPLPHISASELPDLQKREAHAIGSLQNPDISPSLEEINTAISQLSVIITHHPKYASAYLNRAQAHRLLIDIRNKETSSSSSAPSTPTPATQLFSDLADTITLLTPNLPTSPTSPLQARLLASAHTHRAYILYKAARTETSAEDRKDLLPQTLQDASNERLEEMASFDFQAGGRYGNPVAKQMAVHTNPYAKMCGAIVKDAMQAEIKQWADSR</sequence>
<evidence type="ECO:0000313" key="1">
    <source>
        <dbReference type="EMBL" id="KAI2381647.1"/>
    </source>
</evidence>
<comment type="caution">
    <text evidence="1">The sequence shown here is derived from an EMBL/GenBank/DDBJ whole genome shotgun (WGS) entry which is preliminary data.</text>
</comment>
<organism evidence="1">
    <name type="scientific">Ophidiomyces ophidiicola</name>
    <dbReference type="NCBI Taxonomy" id="1387563"/>
    <lineage>
        <taxon>Eukaryota</taxon>
        <taxon>Fungi</taxon>
        <taxon>Dikarya</taxon>
        <taxon>Ascomycota</taxon>
        <taxon>Pezizomycotina</taxon>
        <taxon>Eurotiomycetes</taxon>
        <taxon>Eurotiomycetidae</taxon>
        <taxon>Onygenales</taxon>
        <taxon>Onygenaceae</taxon>
        <taxon>Ophidiomyces</taxon>
    </lineage>
</organism>
<proteinExistence type="predicted"/>
<protein>
    <submittedName>
        <fullName evidence="1">Uncharacterized protein</fullName>
    </submittedName>
</protein>
<gene>
    <name evidence="1" type="ORF">LOY88_006694</name>
</gene>